<evidence type="ECO:0000313" key="2">
    <source>
        <dbReference type="EMBL" id="QCD45907.1"/>
    </source>
</evidence>
<dbReference type="InterPro" id="IPR000182">
    <property type="entry name" value="GNAT_dom"/>
</dbReference>
<dbReference type="InterPro" id="IPR016181">
    <property type="entry name" value="Acyl_CoA_acyltransferase"/>
</dbReference>
<organism evidence="2 3">
    <name type="scientific">Campylobacter rectus</name>
    <name type="common">Wolinella recta</name>
    <dbReference type="NCBI Taxonomy" id="203"/>
    <lineage>
        <taxon>Bacteria</taxon>
        <taxon>Pseudomonadati</taxon>
        <taxon>Campylobacterota</taxon>
        <taxon>Epsilonproteobacteria</taxon>
        <taxon>Campylobacterales</taxon>
        <taxon>Campylobacteraceae</taxon>
        <taxon>Campylobacter</taxon>
    </lineage>
</organism>
<protein>
    <submittedName>
        <fullName evidence="2">Acetyltransferase</fullName>
    </submittedName>
</protein>
<dbReference type="InterPro" id="IPR050276">
    <property type="entry name" value="MshD_Acetyltransferase"/>
</dbReference>
<dbReference type="SUPFAM" id="SSF55729">
    <property type="entry name" value="Acyl-CoA N-acyltransferases (Nat)"/>
    <property type="match status" value="2"/>
</dbReference>
<dbReference type="Pfam" id="PF13673">
    <property type="entry name" value="Acetyltransf_10"/>
    <property type="match status" value="1"/>
</dbReference>
<dbReference type="PROSITE" id="PS51186">
    <property type="entry name" value="GNAT"/>
    <property type="match status" value="2"/>
</dbReference>
<accession>A0A6G5QK01</accession>
<dbReference type="EMBL" id="CP012543">
    <property type="protein sequence ID" value="QCD45907.1"/>
    <property type="molecule type" value="Genomic_DNA"/>
</dbReference>
<evidence type="ECO:0000313" key="3">
    <source>
        <dbReference type="Proteomes" id="UP000502377"/>
    </source>
</evidence>
<dbReference type="RefSeq" id="WP_004319683.1">
    <property type="nucleotide sequence ID" value="NZ_CP012543.1"/>
</dbReference>
<dbReference type="Gene3D" id="3.40.630.30">
    <property type="match status" value="2"/>
</dbReference>
<proteinExistence type="predicted"/>
<feature type="domain" description="N-acetyltransferase" evidence="1">
    <location>
        <begin position="8"/>
        <end position="155"/>
    </location>
</feature>
<dbReference type="GO" id="GO:0016747">
    <property type="term" value="F:acyltransferase activity, transferring groups other than amino-acyl groups"/>
    <property type="evidence" value="ECO:0007669"/>
    <property type="project" value="InterPro"/>
</dbReference>
<dbReference type="CDD" id="cd04301">
    <property type="entry name" value="NAT_SF"/>
    <property type="match status" value="2"/>
</dbReference>
<dbReference type="Pfam" id="PF00583">
    <property type="entry name" value="Acetyltransf_1"/>
    <property type="match status" value="1"/>
</dbReference>
<sequence>MENLVILENSANFNPRDIDEIQLSIGWTEQKYIDAAPLWSHYDMFRNCDYFATAKIGEKTVGVLEAFADRDNFATSYLSIIMVHKDYQKKGVGRALMNAFNKKFAHTTTWAITPITQSRDGVAFLEKFGFNETPNFTTCWRKRRIDPLSYEITKKPKKELPQGLVILENSANFNPRDIDEIQLSIGWTEQKYIDAAPLWSHYDMFRNFDYVATAKIGEKTVGVLDAFSDRDNAFTSRLYGIMVHKEYQRKGIGTALMDAFNKKFAHTTTWAITPIGKNKDGVPFLEKFGFNQNTENFTVCWRKRK</sequence>
<dbReference type="AlphaFoldDB" id="A0A6G5QK01"/>
<dbReference type="KEGG" id="crx:CRECT_0207"/>
<reference evidence="2 3" key="1">
    <citation type="submission" date="2016-07" db="EMBL/GenBank/DDBJ databases">
        <title>Comparative genomics of the Campylobacter concisus group.</title>
        <authorList>
            <person name="Miller W.G."/>
            <person name="Yee E."/>
            <person name="Chapman M.H."/>
            <person name="Huynh S."/>
            <person name="Bono J.L."/>
            <person name="On S.L.W."/>
            <person name="StLeger J."/>
            <person name="Foster G."/>
            <person name="Parker C.T."/>
        </authorList>
    </citation>
    <scope>NUCLEOTIDE SEQUENCE [LARGE SCALE GENOMIC DNA]</scope>
    <source>
        <strain evidence="2 3">ATCC 33238</strain>
    </source>
</reference>
<feature type="domain" description="N-acetyltransferase" evidence="1">
    <location>
        <begin position="168"/>
        <end position="305"/>
    </location>
</feature>
<dbReference type="PANTHER" id="PTHR43617">
    <property type="entry name" value="L-AMINO ACID N-ACETYLTRANSFERASE"/>
    <property type="match status" value="1"/>
</dbReference>
<gene>
    <name evidence="2" type="ORF">CRECT_0207</name>
</gene>
<dbReference type="Proteomes" id="UP000502377">
    <property type="component" value="Chromosome"/>
</dbReference>
<name>A0A6G5QK01_CAMRE</name>
<evidence type="ECO:0000259" key="1">
    <source>
        <dbReference type="PROSITE" id="PS51186"/>
    </source>
</evidence>
<keyword evidence="2" id="KW-0808">Transferase</keyword>